<protein>
    <submittedName>
        <fullName evidence="4">RbsD or FucU transport</fullName>
    </submittedName>
</protein>
<dbReference type="GO" id="GO:0062193">
    <property type="term" value="F:D-ribose pyranase activity"/>
    <property type="evidence" value="ECO:0007669"/>
    <property type="project" value="UniProtKB-EC"/>
</dbReference>
<dbReference type="GO" id="GO:0036373">
    <property type="term" value="F:L-fucose mutarotase activity"/>
    <property type="evidence" value="ECO:0007669"/>
    <property type="project" value="UniProtKB-EC"/>
</dbReference>
<dbReference type="InterPro" id="IPR050443">
    <property type="entry name" value="RbsD/FucU_mutarotase"/>
</dbReference>
<evidence type="ECO:0000313" key="4">
    <source>
        <dbReference type="EMBL" id="PJF47176.1"/>
    </source>
</evidence>
<comment type="catalytic activity">
    <reaction evidence="1">
        <text>beta-D-ribopyranose = beta-D-ribofuranose</text>
        <dbReference type="Rhea" id="RHEA:25432"/>
        <dbReference type="ChEBI" id="CHEBI:27476"/>
        <dbReference type="ChEBI" id="CHEBI:47002"/>
        <dbReference type="EC" id="5.4.99.62"/>
    </reaction>
</comment>
<comment type="catalytic activity">
    <reaction evidence="3">
        <text>alpha-L-fucose = beta-L-fucose</text>
        <dbReference type="Rhea" id="RHEA:25580"/>
        <dbReference type="ChEBI" id="CHEBI:42548"/>
        <dbReference type="ChEBI" id="CHEBI:42589"/>
        <dbReference type="EC" id="5.1.3.29"/>
    </reaction>
</comment>
<sequence>MLKYNLLHPEILEALGGAGHGSKILIADGNYPFSTRAYPAARRVYLNLAPGLVNAVEVLRVLVGAIPIEAADIMLTAEGTEAPIIAEFRALLPKDVPVRGHERFAFYDLCRDPDTALVIATGEQRTYANILLTIGVVKP</sequence>
<evidence type="ECO:0000256" key="1">
    <source>
        <dbReference type="ARBA" id="ARBA00000223"/>
    </source>
</evidence>
<dbReference type="InterPro" id="IPR023750">
    <property type="entry name" value="RbsD-like_sf"/>
</dbReference>
<accession>A0A2M8QBK0</accession>
<dbReference type="SUPFAM" id="SSF102546">
    <property type="entry name" value="RbsD-like"/>
    <property type="match status" value="1"/>
</dbReference>
<dbReference type="PANTHER" id="PTHR31690">
    <property type="entry name" value="FUCOSE MUTAROTASE"/>
    <property type="match status" value="1"/>
</dbReference>
<evidence type="ECO:0000256" key="2">
    <source>
        <dbReference type="ARBA" id="ARBA00023235"/>
    </source>
</evidence>
<dbReference type="GO" id="GO:0006004">
    <property type="term" value="P:fucose metabolic process"/>
    <property type="evidence" value="ECO:0007669"/>
    <property type="project" value="TreeGrafter"/>
</dbReference>
<reference evidence="4 5" key="1">
    <citation type="submission" date="2017-11" db="EMBL/GenBank/DDBJ databases">
        <title>Evolution of Phototrophy in the Chloroflexi Phylum Driven by Horizontal Gene Transfer.</title>
        <authorList>
            <person name="Ward L.M."/>
            <person name="Hemp J."/>
            <person name="Shih P.M."/>
            <person name="Mcglynn S.E."/>
            <person name="Fischer W."/>
        </authorList>
    </citation>
    <scope>NUCLEOTIDE SEQUENCE [LARGE SCALE GENOMIC DNA]</scope>
    <source>
        <strain evidence="4">JP3_7</strain>
    </source>
</reference>
<comment type="caution">
    <text evidence="4">The sequence shown here is derived from an EMBL/GenBank/DDBJ whole genome shotgun (WGS) entry which is preliminary data.</text>
</comment>
<dbReference type="Pfam" id="PF05025">
    <property type="entry name" value="RbsD_FucU"/>
    <property type="match status" value="1"/>
</dbReference>
<dbReference type="InterPro" id="IPR007721">
    <property type="entry name" value="RbsD_FucU"/>
</dbReference>
<gene>
    <name evidence="4" type="ORF">CUN48_10005</name>
</gene>
<proteinExistence type="predicted"/>
<dbReference type="AlphaFoldDB" id="A0A2M8QBK0"/>
<name>A0A2M8QBK0_9CHLR</name>
<dbReference type="PANTHER" id="PTHR31690:SF4">
    <property type="entry name" value="FUCOSE MUTAROTASE"/>
    <property type="match status" value="1"/>
</dbReference>
<dbReference type="Gene3D" id="3.40.1650.10">
    <property type="entry name" value="RbsD-like domain"/>
    <property type="match status" value="1"/>
</dbReference>
<dbReference type="Proteomes" id="UP000230790">
    <property type="component" value="Unassembled WGS sequence"/>
</dbReference>
<organism evidence="4 5">
    <name type="scientific">Candidatus Thermofonsia Clade 3 bacterium</name>
    <dbReference type="NCBI Taxonomy" id="2364212"/>
    <lineage>
        <taxon>Bacteria</taxon>
        <taxon>Bacillati</taxon>
        <taxon>Chloroflexota</taxon>
        <taxon>Candidatus Thermofontia</taxon>
        <taxon>Candidatus Thermofonsia Clade 3</taxon>
    </lineage>
</organism>
<evidence type="ECO:0000256" key="3">
    <source>
        <dbReference type="ARBA" id="ARBA00036324"/>
    </source>
</evidence>
<keyword evidence="2" id="KW-0413">Isomerase</keyword>
<dbReference type="GO" id="GO:0042806">
    <property type="term" value="F:fucose binding"/>
    <property type="evidence" value="ECO:0007669"/>
    <property type="project" value="TreeGrafter"/>
</dbReference>
<dbReference type="EMBL" id="PGTN01000063">
    <property type="protein sequence ID" value="PJF47176.1"/>
    <property type="molecule type" value="Genomic_DNA"/>
</dbReference>
<evidence type="ECO:0000313" key="5">
    <source>
        <dbReference type="Proteomes" id="UP000230790"/>
    </source>
</evidence>